<evidence type="ECO:0000313" key="10">
    <source>
        <dbReference type="EMBL" id="AZG76615.1"/>
    </source>
</evidence>
<evidence type="ECO:0000256" key="5">
    <source>
        <dbReference type="ARBA" id="ARBA00022833"/>
    </source>
</evidence>
<dbReference type="Gene3D" id="3.10.450.350">
    <property type="match status" value="1"/>
</dbReference>
<evidence type="ECO:0000256" key="3">
    <source>
        <dbReference type="ARBA" id="ARBA00022723"/>
    </source>
</evidence>
<keyword evidence="2" id="KW-0645">Protease</keyword>
<reference evidence="10 11" key="1">
    <citation type="submission" date="2018-11" db="EMBL/GenBank/DDBJ databases">
        <title>Genome squencing of methanotrophic bacteria isolated from alkaline groundwater in Korea.</title>
        <authorList>
            <person name="Nguyen L.N."/>
        </authorList>
    </citation>
    <scope>NUCLEOTIDE SEQUENCE [LARGE SCALE GENOMIC DNA]</scope>
    <source>
        <strain evidence="10 11">GW6</strain>
    </source>
</reference>
<evidence type="ECO:0000256" key="6">
    <source>
        <dbReference type="ARBA" id="ARBA00023049"/>
    </source>
</evidence>
<feature type="compositionally biased region" description="Polar residues" evidence="7">
    <location>
        <begin position="375"/>
        <end position="388"/>
    </location>
</feature>
<dbReference type="CDD" id="cd12797">
    <property type="entry name" value="M23_peptidase"/>
    <property type="match status" value="1"/>
</dbReference>
<evidence type="ECO:0000256" key="8">
    <source>
        <dbReference type="SAM" id="Phobius"/>
    </source>
</evidence>
<dbReference type="Proteomes" id="UP000273982">
    <property type="component" value="Chromosome"/>
</dbReference>
<evidence type="ECO:0000313" key="11">
    <source>
        <dbReference type="Proteomes" id="UP000273982"/>
    </source>
</evidence>
<dbReference type="GO" id="GO:0046872">
    <property type="term" value="F:metal ion binding"/>
    <property type="evidence" value="ECO:0007669"/>
    <property type="project" value="UniProtKB-KW"/>
</dbReference>
<dbReference type="PANTHER" id="PTHR21666:SF288">
    <property type="entry name" value="CELL DIVISION PROTEIN YTFB"/>
    <property type="match status" value="1"/>
</dbReference>
<dbReference type="SUPFAM" id="SSF51261">
    <property type="entry name" value="Duplicated hybrid motif"/>
    <property type="match status" value="1"/>
</dbReference>
<evidence type="ECO:0000256" key="4">
    <source>
        <dbReference type="ARBA" id="ARBA00022801"/>
    </source>
</evidence>
<evidence type="ECO:0000256" key="2">
    <source>
        <dbReference type="ARBA" id="ARBA00022670"/>
    </source>
</evidence>
<evidence type="ECO:0000256" key="1">
    <source>
        <dbReference type="ARBA" id="ARBA00001947"/>
    </source>
</evidence>
<name>A0A3G8M5F1_9HYPH</name>
<accession>A0A3G8M5F1</accession>
<keyword evidence="4" id="KW-0378">Hydrolase</keyword>
<feature type="transmembrane region" description="Helical" evidence="8">
    <location>
        <begin position="45"/>
        <end position="68"/>
    </location>
</feature>
<keyword evidence="5" id="KW-0862">Zinc</keyword>
<evidence type="ECO:0000256" key="7">
    <source>
        <dbReference type="SAM" id="MobiDB-lite"/>
    </source>
</evidence>
<keyword evidence="8" id="KW-0472">Membrane</keyword>
<dbReference type="InterPro" id="IPR016047">
    <property type="entry name" value="M23ase_b-sheet_dom"/>
</dbReference>
<dbReference type="EMBL" id="CP034086">
    <property type="protein sequence ID" value="AZG76615.1"/>
    <property type="molecule type" value="Genomic_DNA"/>
</dbReference>
<protein>
    <submittedName>
        <fullName evidence="10">M23 family metallopeptidase</fullName>
    </submittedName>
</protein>
<dbReference type="GO" id="GO:0006508">
    <property type="term" value="P:proteolysis"/>
    <property type="evidence" value="ECO:0007669"/>
    <property type="project" value="UniProtKB-KW"/>
</dbReference>
<dbReference type="GO" id="GO:0004222">
    <property type="term" value="F:metalloendopeptidase activity"/>
    <property type="evidence" value="ECO:0007669"/>
    <property type="project" value="TreeGrafter"/>
</dbReference>
<dbReference type="PANTHER" id="PTHR21666">
    <property type="entry name" value="PEPTIDASE-RELATED"/>
    <property type="match status" value="1"/>
</dbReference>
<feature type="region of interest" description="Disordered" evidence="7">
    <location>
        <begin position="374"/>
        <end position="399"/>
    </location>
</feature>
<evidence type="ECO:0000259" key="9">
    <source>
        <dbReference type="Pfam" id="PF01551"/>
    </source>
</evidence>
<dbReference type="RefSeq" id="WP_124738389.1">
    <property type="nucleotide sequence ID" value="NZ_CP034086.1"/>
</dbReference>
<organism evidence="10 11">
    <name type="scientific">Methylocystis rosea</name>
    <dbReference type="NCBI Taxonomy" id="173366"/>
    <lineage>
        <taxon>Bacteria</taxon>
        <taxon>Pseudomonadati</taxon>
        <taxon>Pseudomonadota</taxon>
        <taxon>Alphaproteobacteria</taxon>
        <taxon>Hyphomicrobiales</taxon>
        <taxon>Methylocystaceae</taxon>
        <taxon>Methylocystis</taxon>
    </lineage>
</organism>
<dbReference type="Pfam" id="PF01551">
    <property type="entry name" value="Peptidase_M23"/>
    <property type="match status" value="1"/>
</dbReference>
<dbReference type="AlphaFoldDB" id="A0A3G8M5F1"/>
<dbReference type="InterPro" id="IPR011055">
    <property type="entry name" value="Dup_hybrid_motif"/>
</dbReference>
<keyword evidence="8" id="KW-0812">Transmembrane</keyword>
<dbReference type="InterPro" id="IPR050570">
    <property type="entry name" value="Cell_wall_metabolism_enzyme"/>
</dbReference>
<keyword evidence="3" id="KW-0479">Metal-binding</keyword>
<gene>
    <name evidence="10" type="ORF">EHO51_07695</name>
</gene>
<proteinExistence type="predicted"/>
<keyword evidence="8" id="KW-1133">Transmembrane helix</keyword>
<keyword evidence="6" id="KW-0482">Metalloprotease</keyword>
<feature type="domain" description="M23ase beta-sheet core" evidence="9">
    <location>
        <begin position="528"/>
        <end position="625"/>
    </location>
</feature>
<dbReference type="Gene3D" id="2.70.70.10">
    <property type="entry name" value="Glucose Permease (Domain IIA)"/>
    <property type="match status" value="1"/>
</dbReference>
<sequence>MGLQMTGRLVPATQGGADWLGDEPAIEVDGRRHTPDDRRRVSTRWLSGTVLTGLSGALLISAAAYTALDQQTRFAEAPTRAQTARGADADEQQTVNPKKGDRLMRAVDVVAAKQTFRAATTSRAGDKEVVRNRAFTRVAATLALAPSSFAGEVPPYNPLKLMTDARAPENAADADLAPDLAEVSFETRDLAAVAVTARSAQLTLDEAQAQVIEQVKSSLAAGPQSSALPLPGQMLLTRTSRAAIDPLALAYATPGGSLTPFSGIEVRMVAENVTVAPRDTPQPTQMEEKLVVVKRGQTLADVLDSVGVPRARADAVAAAFKNKRGEPVREGQRVKLLFADFDGSGKNMQLARMSVYNDETIESVVAATDRGAFMQTPTAPTSLANNGRSKSHNEGEEDEGAMRLYDSLYETALKQQIPRPIINELVRVFANDADLQRGVSGGDTFDIFYDEAEDGASAGRDALLYASLTTRNETYRYYRFFTPDDGLLDYYDENGRSSRKFLVRKPIAIGETRSGFGMRRHPILGYYKMHTGVDWAAPIGTPILAAGNGTIIKAQWDSGYGRRVEIQHANGYITTYNHMSGFARSVKEGMRVKQGQVIGFLGSTGLSTGPHLHYEVMVNGHFVDPMRVKLARTREIEGRLLADFRKERDRIDSLMAKAPNNSAKVATRQAR</sequence>
<comment type="cofactor">
    <cofactor evidence="1">
        <name>Zn(2+)</name>
        <dbReference type="ChEBI" id="CHEBI:29105"/>
    </cofactor>
</comment>
<dbReference type="KEGG" id="mros:EHO51_07695"/>